<reference evidence="1 2" key="1">
    <citation type="journal article" date="2016" name="Nat. Commun.">
        <title>Extremotolerant tardigrade genome and improved radiotolerance of human cultured cells by tardigrade-unique protein.</title>
        <authorList>
            <person name="Hashimoto T."/>
            <person name="Horikawa D.D."/>
            <person name="Saito Y."/>
            <person name="Kuwahara H."/>
            <person name="Kozuka-Hata H."/>
            <person name="Shin-I T."/>
            <person name="Minakuchi Y."/>
            <person name="Ohishi K."/>
            <person name="Motoyama A."/>
            <person name="Aizu T."/>
            <person name="Enomoto A."/>
            <person name="Kondo K."/>
            <person name="Tanaka S."/>
            <person name="Hara Y."/>
            <person name="Koshikawa S."/>
            <person name="Sagara H."/>
            <person name="Miura T."/>
            <person name="Yokobori S."/>
            <person name="Miyagawa K."/>
            <person name="Suzuki Y."/>
            <person name="Kubo T."/>
            <person name="Oyama M."/>
            <person name="Kohara Y."/>
            <person name="Fujiyama A."/>
            <person name="Arakawa K."/>
            <person name="Katayama T."/>
            <person name="Toyoda A."/>
            <person name="Kunieda T."/>
        </authorList>
    </citation>
    <scope>NUCLEOTIDE SEQUENCE [LARGE SCALE GENOMIC DNA]</scope>
    <source>
        <strain evidence="1 2">YOKOZUNA-1</strain>
    </source>
</reference>
<keyword evidence="2" id="KW-1185">Reference proteome</keyword>
<dbReference type="AlphaFoldDB" id="A0A1D1UHP1"/>
<dbReference type="Proteomes" id="UP000186922">
    <property type="component" value="Unassembled WGS sequence"/>
</dbReference>
<sequence length="82" mass="9271">MHGSLLIDRSVSSPELKGLFSIFIEPTSGSWRSLRFQGEKTERSKDGVHHGLTVLPNRWIDVNYGIVQHVDGQITIRQLTAR</sequence>
<dbReference type="EMBL" id="BDGG01000001">
    <property type="protein sequence ID" value="GAU89234.1"/>
    <property type="molecule type" value="Genomic_DNA"/>
</dbReference>
<name>A0A1D1UHP1_RAMVA</name>
<proteinExistence type="predicted"/>
<evidence type="ECO:0000313" key="1">
    <source>
        <dbReference type="EMBL" id="GAU89234.1"/>
    </source>
</evidence>
<comment type="caution">
    <text evidence="1">The sequence shown here is derived from an EMBL/GenBank/DDBJ whole genome shotgun (WGS) entry which is preliminary data.</text>
</comment>
<accession>A0A1D1UHP1</accession>
<evidence type="ECO:0000313" key="2">
    <source>
        <dbReference type="Proteomes" id="UP000186922"/>
    </source>
</evidence>
<organism evidence="1 2">
    <name type="scientific">Ramazzottius varieornatus</name>
    <name type="common">Water bear</name>
    <name type="synonym">Tardigrade</name>
    <dbReference type="NCBI Taxonomy" id="947166"/>
    <lineage>
        <taxon>Eukaryota</taxon>
        <taxon>Metazoa</taxon>
        <taxon>Ecdysozoa</taxon>
        <taxon>Tardigrada</taxon>
        <taxon>Eutardigrada</taxon>
        <taxon>Parachela</taxon>
        <taxon>Hypsibioidea</taxon>
        <taxon>Ramazzottiidae</taxon>
        <taxon>Ramazzottius</taxon>
    </lineage>
</organism>
<gene>
    <name evidence="1" type="primary">RvY_01810-1</name>
    <name evidence="1" type="synonym">RvY_01810.1</name>
    <name evidence="1" type="ORF">RvY_01810</name>
</gene>
<protein>
    <submittedName>
        <fullName evidence="1">Uncharacterized protein</fullName>
    </submittedName>
</protein>